<dbReference type="InterPro" id="IPR001346">
    <property type="entry name" value="Interferon_reg_fact_DNA-bd_dom"/>
</dbReference>
<proteinExistence type="predicted"/>
<evidence type="ECO:0000313" key="2">
    <source>
        <dbReference type="Ensembl" id="ENSAPOP00000032151.1"/>
    </source>
</evidence>
<reference evidence="2" key="2">
    <citation type="submission" date="2025-09" db="UniProtKB">
        <authorList>
            <consortium name="Ensembl"/>
        </authorList>
    </citation>
    <scope>IDENTIFICATION</scope>
</reference>
<dbReference type="AlphaFoldDB" id="A0A3Q1GN29"/>
<dbReference type="Pfam" id="PF00605">
    <property type="entry name" value="IRF"/>
    <property type="match status" value="1"/>
</dbReference>
<evidence type="ECO:0000259" key="1">
    <source>
        <dbReference type="PROSITE" id="PS51507"/>
    </source>
</evidence>
<dbReference type="Ensembl" id="ENSAPOT00000025802.1">
    <property type="protein sequence ID" value="ENSAPOP00000032151.1"/>
    <property type="gene ID" value="ENSAPOG00000019869.1"/>
</dbReference>
<accession>A0A3Q1GN29</accession>
<dbReference type="Gene3D" id="1.10.10.10">
    <property type="entry name" value="Winged helix-like DNA-binding domain superfamily/Winged helix DNA-binding domain"/>
    <property type="match status" value="1"/>
</dbReference>
<protein>
    <recommendedName>
        <fullName evidence="1">IRF tryptophan pentad repeat domain-containing protein</fullName>
    </recommendedName>
</protein>
<dbReference type="InterPro" id="IPR036388">
    <property type="entry name" value="WH-like_DNA-bd_sf"/>
</dbReference>
<organism evidence="2 3">
    <name type="scientific">Acanthochromis polyacanthus</name>
    <name type="common">spiny chromis</name>
    <dbReference type="NCBI Taxonomy" id="80966"/>
    <lineage>
        <taxon>Eukaryota</taxon>
        <taxon>Metazoa</taxon>
        <taxon>Chordata</taxon>
        <taxon>Craniata</taxon>
        <taxon>Vertebrata</taxon>
        <taxon>Euteleostomi</taxon>
        <taxon>Actinopterygii</taxon>
        <taxon>Neopterygii</taxon>
        <taxon>Teleostei</taxon>
        <taxon>Neoteleostei</taxon>
        <taxon>Acanthomorphata</taxon>
        <taxon>Ovalentaria</taxon>
        <taxon>Pomacentridae</taxon>
        <taxon>Acanthochromis</taxon>
    </lineage>
</organism>
<dbReference type="PROSITE" id="PS51507">
    <property type="entry name" value="IRF_2"/>
    <property type="match status" value="1"/>
</dbReference>
<dbReference type="GO" id="GO:0000981">
    <property type="term" value="F:DNA-binding transcription factor activity, RNA polymerase II-specific"/>
    <property type="evidence" value="ECO:0007669"/>
    <property type="project" value="TreeGrafter"/>
</dbReference>
<keyword evidence="3" id="KW-1185">Reference proteome</keyword>
<dbReference type="PRINTS" id="PR00267">
    <property type="entry name" value="INTFRNREGFCT"/>
</dbReference>
<dbReference type="STRING" id="80966.ENSAPOP00000032151"/>
<sequence length="79" mass="9271">IQQGVSIKMSNVRGQRLMQWLVDQIESGRYPGLQWEDDNHTMFRIPWKHHSCVVLYTDCCAACLGLHVKLNLRELFSLR</sequence>
<dbReference type="PANTHER" id="PTHR11949:SF53">
    <property type="entry name" value="IRF TRYPTOPHAN PENTAD REPEAT DOMAIN-CONTAINING PROTEIN"/>
    <property type="match status" value="1"/>
</dbReference>
<dbReference type="Proteomes" id="UP000257200">
    <property type="component" value="Unplaced"/>
</dbReference>
<dbReference type="GeneTree" id="ENSGT01050000247332"/>
<dbReference type="GO" id="GO:0002376">
    <property type="term" value="P:immune system process"/>
    <property type="evidence" value="ECO:0007669"/>
    <property type="project" value="TreeGrafter"/>
</dbReference>
<reference evidence="2" key="1">
    <citation type="submission" date="2025-08" db="UniProtKB">
        <authorList>
            <consortium name="Ensembl"/>
        </authorList>
    </citation>
    <scope>IDENTIFICATION</scope>
</reference>
<dbReference type="SUPFAM" id="SSF46785">
    <property type="entry name" value="Winged helix' DNA-binding domain"/>
    <property type="match status" value="1"/>
</dbReference>
<dbReference type="GO" id="GO:0000978">
    <property type="term" value="F:RNA polymerase II cis-regulatory region sequence-specific DNA binding"/>
    <property type="evidence" value="ECO:0007669"/>
    <property type="project" value="TreeGrafter"/>
</dbReference>
<dbReference type="InterPro" id="IPR036390">
    <property type="entry name" value="WH_DNA-bd_sf"/>
</dbReference>
<feature type="domain" description="IRF tryptophan pentad repeat" evidence="1">
    <location>
        <begin position="14"/>
        <end position="79"/>
    </location>
</feature>
<dbReference type="GO" id="GO:0005634">
    <property type="term" value="C:nucleus"/>
    <property type="evidence" value="ECO:0007669"/>
    <property type="project" value="TreeGrafter"/>
</dbReference>
<name>A0A3Q1GN29_9TELE</name>
<dbReference type="PANTHER" id="PTHR11949">
    <property type="entry name" value="INTERFERON REGULATORY FACTOR"/>
    <property type="match status" value="1"/>
</dbReference>
<dbReference type="InParanoid" id="A0A3Q1GN29"/>
<evidence type="ECO:0000313" key="3">
    <source>
        <dbReference type="Proteomes" id="UP000257200"/>
    </source>
</evidence>